<accession>A0A0A9AVS1</accession>
<reference evidence="2" key="1">
    <citation type="submission" date="2014-09" db="EMBL/GenBank/DDBJ databases">
        <authorList>
            <person name="Magalhaes I.L.F."/>
            <person name="Oliveira U."/>
            <person name="Santos F.R."/>
            <person name="Vidigal T.H.D.A."/>
            <person name="Brescovit A.D."/>
            <person name="Santos A.J."/>
        </authorList>
    </citation>
    <scope>NUCLEOTIDE SEQUENCE</scope>
    <source>
        <tissue evidence="2">Shoot tissue taken approximately 20 cm above the soil surface</tissue>
    </source>
</reference>
<sequence>MQQHEDHGWWHYSPKRRTQRQPLLDDEMRAYSRTNFTGAEGSRAID</sequence>
<protein>
    <submittedName>
        <fullName evidence="2">Uncharacterized protein</fullName>
    </submittedName>
</protein>
<name>A0A0A9AVS1_ARUDO</name>
<dbReference type="AlphaFoldDB" id="A0A0A9AVS1"/>
<reference evidence="2" key="2">
    <citation type="journal article" date="2015" name="Data Brief">
        <title>Shoot transcriptome of the giant reed, Arundo donax.</title>
        <authorList>
            <person name="Barrero R.A."/>
            <person name="Guerrero F.D."/>
            <person name="Moolhuijzen P."/>
            <person name="Goolsby J.A."/>
            <person name="Tidwell J."/>
            <person name="Bellgard S.E."/>
            <person name="Bellgard M.I."/>
        </authorList>
    </citation>
    <scope>NUCLEOTIDE SEQUENCE</scope>
    <source>
        <tissue evidence="2">Shoot tissue taken approximately 20 cm above the soil surface</tissue>
    </source>
</reference>
<evidence type="ECO:0000313" key="2">
    <source>
        <dbReference type="EMBL" id="JAD51167.1"/>
    </source>
</evidence>
<dbReference type="EMBL" id="GBRH01246728">
    <property type="protein sequence ID" value="JAD51167.1"/>
    <property type="molecule type" value="Transcribed_RNA"/>
</dbReference>
<feature type="region of interest" description="Disordered" evidence="1">
    <location>
        <begin position="1"/>
        <end position="46"/>
    </location>
</feature>
<organism evidence="2">
    <name type="scientific">Arundo donax</name>
    <name type="common">Giant reed</name>
    <name type="synonym">Donax arundinaceus</name>
    <dbReference type="NCBI Taxonomy" id="35708"/>
    <lineage>
        <taxon>Eukaryota</taxon>
        <taxon>Viridiplantae</taxon>
        <taxon>Streptophyta</taxon>
        <taxon>Embryophyta</taxon>
        <taxon>Tracheophyta</taxon>
        <taxon>Spermatophyta</taxon>
        <taxon>Magnoliopsida</taxon>
        <taxon>Liliopsida</taxon>
        <taxon>Poales</taxon>
        <taxon>Poaceae</taxon>
        <taxon>PACMAD clade</taxon>
        <taxon>Arundinoideae</taxon>
        <taxon>Arundineae</taxon>
        <taxon>Arundo</taxon>
    </lineage>
</organism>
<proteinExistence type="predicted"/>
<evidence type="ECO:0000256" key="1">
    <source>
        <dbReference type="SAM" id="MobiDB-lite"/>
    </source>
</evidence>